<sequence>MLDLTTATPEQLKALEPGEFIAVVRTMSDGELGALMRGPNRAPIVENVFERMPQIFRPERAGDARALTHWTITERPDGGEDRYTVAVADGTCRVTEGHEGDASLALTLTPVAFVKIISKTGNPVMMFMTGKLKASGDLGLAASIAGWFEPPAA</sequence>
<dbReference type="AlphaFoldDB" id="A0A495Y0B5"/>
<comment type="caution">
    <text evidence="2">The sequence shown here is derived from an EMBL/GenBank/DDBJ whole genome shotgun (WGS) entry which is preliminary data.</text>
</comment>
<name>A0A495Y0B5_9MICO</name>
<keyword evidence="3" id="KW-1185">Reference proteome</keyword>
<proteinExistence type="predicted"/>
<evidence type="ECO:0000259" key="1">
    <source>
        <dbReference type="Pfam" id="PF02036"/>
    </source>
</evidence>
<reference evidence="2 3" key="1">
    <citation type="submission" date="2018-10" db="EMBL/GenBank/DDBJ databases">
        <title>Sequencing the genomes of 1000 actinobacteria strains.</title>
        <authorList>
            <person name="Klenk H.-P."/>
        </authorList>
    </citation>
    <scope>NUCLEOTIDE SEQUENCE [LARGE SCALE GENOMIC DNA]</scope>
    <source>
        <strain evidence="2 3">DSM 44267</strain>
    </source>
</reference>
<dbReference type="Proteomes" id="UP000278440">
    <property type="component" value="Unassembled WGS sequence"/>
</dbReference>
<evidence type="ECO:0000313" key="2">
    <source>
        <dbReference type="EMBL" id="RKT79029.1"/>
    </source>
</evidence>
<gene>
    <name evidence="2" type="ORF">DFJ68_2484</name>
</gene>
<dbReference type="OrthoDB" id="5243187at2"/>
<dbReference type="InterPro" id="IPR036527">
    <property type="entry name" value="SCP2_sterol-bd_dom_sf"/>
</dbReference>
<organism evidence="2 3">
    <name type="scientific">Terracoccus luteus</name>
    <dbReference type="NCBI Taxonomy" id="53356"/>
    <lineage>
        <taxon>Bacteria</taxon>
        <taxon>Bacillati</taxon>
        <taxon>Actinomycetota</taxon>
        <taxon>Actinomycetes</taxon>
        <taxon>Micrococcales</taxon>
        <taxon>Intrasporangiaceae</taxon>
        <taxon>Terracoccus</taxon>
    </lineage>
</organism>
<dbReference type="Pfam" id="PF02036">
    <property type="entry name" value="SCP2"/>
    <property type="match status" value="1"/>
</dbReference>
<evidence type="ECO:0000313" key="3">
    <source>
        <dbReference type="Proteomes" id="UP000278440"/>
    </source>
</evidence>
<dbReference type="EMBL" id="RBXT01000001">
    <property type="protein sequence ID" value="RKT79029.1"/>
    <property type="molecule type" value="Genomic_DNA"/>
</dbReference>
<dbReference type="InterPro" id="IPR003033">
    <property type="entry name" value="SCP2_sterol-bd_dom"/>
</dbReference>
<accession>A0A495Y0B5</accession>
<dbReference type="SUPFAM" id="SSF55718">
    <property type="entry name" value="SCP-like"/>
    <property type="match status" value="1"/>
</dbReference>
<protein>
    <submittedName>
        <fullName evidence="2">SCP-2 sterol transfer family protein</fullName>
    </submittedName>
</protein>
<dbReference type="RefSeq" id="WP_121033632.1">
    <property type="nucleotide sequence ID" value="NZ_RBXT01000001.1"/>
</dbReference>
<feature type="domain" description="SCP2" evidence="1">
    <location>
        <begin position="69"/>
        <end position="147"/>
    </location>
</feature>
<dbReference type="Gene3D" id="3.30.1050.10">
    <property type="entry name" value="SCP2 sterol-binding domain"/>
    <property type="match status" value="1"/>
</dbReference>